<comment type="subcellular location">
    <subcellularLocation>
        <location evidence="2">Cytoplasm</location>
    </subcellularLocation>
    <subcellularLocation>
        <location evidence="1">Membrane</location>
        <topology evidence="1">Peripheral membrane protein</topology>
    </subcellularLocation>
</comment>
<dbReference type="Pfam" id="PF23012">
    <property type="entry name" value="Syntrophin_4th"/>
    <property type="match status" value="1"/>
</dbReference>
<dbReference type="EMBL" id="JAODUO010000402">
    <property type="protein sequence ID" value="KAK2181326.1"/>
    <property type="molecule type" value="Genomic_DNA"/>
</dbReference>
<dbReference type="PANTHER" id="PTHR10554:SF12">
    <property type="entry name" value="IP02644P"/>
    <property type="match status" value="1"/>
</dbReference>
<dbReference type="SMART" id="SM00233">
    <property type="entry name" value="PH"/>
    <property type="match status" value="2"/>
</dbReference>
<comment type="caution">
    <text evidence="7">The sequence shown here is derived from an EMBL/GenBank/DDBJ whole genome shotgun (WGS) entry which is preliminary data.</text>
</comment>
<keyword evidence="5" id="KW-0472">Membrane</keyword>
<feature type="domain" description="PH" evidence="6">
    <location>
        <begin position="1"/>
        <end position="91"/>
    </location>
</feature>
<dbReference type="AlphaFoldDB" id="A0AAD9L1H8"/>
<feature type="domain" description="PH" evidence="6">
    <location>
        <begin position="114"/>
        <end position="241"/>
    </location>
</feature>
<dbReference type="Pfam" id="PF00169">
    <property type="entry name" value="PH"/>
    <property type="match status" value="1"/>
</dbReference>
<evidence type="ECO:0000313" key="8">
    <source>
        <dbReference type="Proteomes" id="UP001209878"/>
    </source>
</evidence>
<evidence type="ECO:0000259" key="6">
    <source>
        <dbReference type="PROSITE" id="PS50003"/>
    </source>
</evidence>
<dbReference type="InterPro" id="IPR041428">
    <property type="entry name" value="PHsplit_syntrophin"/>
</dbReference>
<dbReference type="InterPro" id="IPR015482">
    <property type="entry name" value="Syntrophin"/>
</dbReference>
<proteinExistence type="predicted"/>
<keyword evidence="3" id="KW-0963">Cytoplasm</keyword>
<dbReference type="InterPro" id="IPR011993">
    <property type="entry name" value="PH-like_dom_sf"/>
</dbReference>
<dbReference type="GO" id="GO:0005737">
    <property type="term" value="C:cytoplasm"/>
    <property type="evidence" value="ECO:0007669"/>
    <property type="project" value="UniProtKB-SubCell"/>
</dbReference>
<dbReference type="InterPro" id="IPR001849">
    <property type="entry name" value="PH_domain"/>
</dbReference>
<evidence type="ECO:0000256" key="1">
    <source>
        <dbReference type="ARBA" id="ARBA00004170"/>
    </source>
</evidence>
<evidence type="ECO:0000256" key="2">
    <source>
        <dbReference type="ARBA" id="ARBA00004496"/>
    </source>
</evidence>
<dbReference type="InterPro" id="IPR055108">
    <property type="entry name" value="Syntrophin_4th"/>
</dbReference>
<dbReference type="SUPFAM" id="SSF50729">
    <property type="entry name" value="PH domain-like"/>
    <property type="match status" value="1"/>
</dbReference>
<dbReference type="PROSITE" id="PS50003">
    <property type="entry name" value="PH_DOMAIN"/>
    <property type="match status" value="2"/>
</dbReference>
<dbReference type="Pfam" id="PF18012">
    <property type="entry name" value="PH_17"/>
    <property type="match status" value="1"/>
</dbReference>
<evidence type="ECO:0000256" key="4">
    <source>
        <dbReference type="ARBA" id="ARBA00022737"/>
    </source>
</evidence>
<evidence type="ECO:0000256" key="5">
    <source>
        <dbReference type="ARBA" id="ARBA00023136"/>
    </source>
</evidence>
<name>A0AAD9L1H8_RIDPI</name>
<dbReference type="Gene3D" id="2.30.29.30">
    <property type="entry name" value="Pleckstrin-homology domain (PH domain)/Phosphotyrosine-binding domain (PTB)"/>
    <property type="match status" value="1"/>
</dbReference>
<sequence length="345" mass="38858">MSVLNEIGWTNVDGVARHSSLNRGITPQSTYQNRKAVPLKLCYLCQNIKMPDTSFRTFELHSPDGTSCIFFRCPDEHLAREWMSAVHGVLHTLLQRALVEANELLKGSQNNSGEVCHMGWLADQVSMNDSHDNDWNSDKVNGEWSKASWKPVFVALTDKNMLLYDKAPRSRQDWAAPYLSHSILATRLVHSGKNLQPVDGNEVLTFSTRSGTRQGVTGHQFRVETPRDLAQWTRVLVQGSHDAAGIIKEVNCPVIWQTQQCQLTLHYENGFTLTTQHPPDQSSPVLWHFPFEKMQGSADDGTRLLWLNFGDDGEQELDLQTCPKPIVFILHTFLSAKVARLGLVA</sequence>
<keyword evidence="4" id="KW-0677">Repeat</keyword>
<dbReference type="GO" id="GO:0005198">
    <property type="term" value="F:structural molecule activity"/>
    <property type="evidence" value="ECO:0007669"/>
    <property type="project" value="InterPro"/>
</dbReference>
<dbReference type="GO" id="GO:0016010">
    <property type="term" value="C:dystrophin-associated glycoprotein complex"/>
    <property type="evidence" value="ECO:0007669"/>
    <property type="project" value="TreeGrafter"/>
</dbReference>
<evidence type="ECO:0000313" key="7">
    <source>
        <dbReference type="EMBL" id="KAK2181326.1"/>
    </source>
</evidence>
<gene>
    <name evidence="7" type="ORF">NP493_403g02013</name>
</gene>
<evidence type="ECO:0000256" key="3">
    <source>
        <dbReference type="ARBA" id="ARBA00022490"/>
    </source>
</evidence>
<accession>A0AAD9L1H8</accession>
<reference evidence="7" key="1">
    <citation type="journal article" date="2023" name="Mol. Biol. Evol.">
        <title>Third-Generation Sequencing Reveals the Adaptive Role of the Epigenome in Three Deep-Sea Polychaetes.</title>
        <authorList>
            <person name="Perez M."/>
            <person name="Aroh O."/>
            <person name="Sun Y."/>
            <person name="Lan Y."/>
            <person name="Juniper S.K."/>
            <person name="Young C.R."/>
            <person name="Angers B."/>
            <person name="Qian P.Y."/>
        </authorList>
    </citation>
    <scope>NUCLEOTIDE SEQUENCE</scope>
    <source>
        <strain evidence="7">R07B-5</strain>
    </source>
</reference>
<protein>
    <recommendedName>
        <fullName evidence="6">PH domain-containing protein</fullName>
    </recommendedName>
</protein>
<keyword evidence="8" id="KW-1185">Reference proteome</keyword>
<dbReference type="PANTHER" id="PTHR10554">
    <property type="entry name" value="SYNTROPHIN"/>
    <property type="match status" value="1"/>
</dbReference>
<dbReference type="Proteomes" id="UP001209878">
    <property type="component" value="Unassembled WGS sequence"/>
</dbReference>
<organism evidence="7 8">
    <name type="scientific">Ridgeia piscesae</name>
    <name type="common">Tubeworm</name>
    <dbReference type="NCBI Taxonomy" id="27915"/>
    <lineage>
        <taxon>Eukaryota</taxon>
        <taxon>Metazoa</taxon>
        <taxon>Spiralia</taxon>
        <taxon>Lophotrochozoa</taxon>
        <taxon>Annelida</taxon>
        <taxon>Polychaeta</taxon>
        <taxon>Sedentaria</taxon>
        <taxon>Canalipalpata</taxon>
        <taxon>Sabellida</taxon>
        <taxon>Siboglinidae</taxon>
        <taxon>Ridgeia</taxon>
    </lineage>
</organism>